<evidence type="ECO:0000256" key="1">
    <source>
        <dbReference type="SAM" id="MobiDB-lite"/>
    </source>
</evidence>
<dbReference type="RefSeq" id="WP_007086531.1">
    <property type="nucleotide sequence ID" value="NZ_AJLS01000123.1"/>
</dbReference>
<accession>K6DCK5</accession>
<feature type="compositionally biased region" description="Low complexity" evidence="1">
    <location>
        <begin position="80"/>
        <end position="102"/>
    </location>
</feature>
<proteinExistence type="predicted"/>
<feature type="transmembrane region" description="Helical" evidence="2">
    <location>
        <begin position="7"/>
        <end position="28"/>
    </location>
</feature>
<dbReference type="PATRIC" id="fig|1117379.3.peg.3662"/>
<sequence>MDKKQKISWGVSFGSLALVAGMVSYLGLSNGDRSDNQMALNRGQQPGNNPNQQTQDSFNSQQGQGTGENNDNPWGGGRSSQFNQNDQGFGNNFDNGGQSFGQSGHHRSFDTTTGGT</sequence>
<dbReference type="AlphaFoldDB" id="K6DCK5"/>
<keyword evidence="2" id="KW-0812">Transmembrane</keyword>
<organism evidence="3 4">
    <name type="scientific">Neobacillus bataviensis LMG 21833</name>
    <dbReference type="NCBI Taxonomy" id="1117379"/>
    <lineage>
        <taxon>Bacteria</taxon>
        <taxon>Bacillati</taxon>
        <taxon>Bacillota</taxon>
        <taxon>Bacilli</taxon>
        <taxon>Bacillales</taxon>
        <taxon>Bacillaceae</taxon>
        <taxon>Neobacillus</taxon>
    </lineage>
</organism>
<dbReference type="eggNOG" id="ENOG5032HN9">
    <property type="taxonomic scope" value="Bacteria"/>
</dbReference>
<gene>
    <name evidence="3" type="ORF">BABA_17687</name>
</gene>
<evidence type="ECO:0000313" key="4">
    <source>
        <dbReference type="Proteomes" id="UP000006316"/>
    </source>
</evidence>
<dbReference type="OrthoDB" id="2944009at2"/>
<reference evidence="3 4" key="1">
    <citation type="journal article" date="2012" name="Front. Microbiol.">
        <title>Redundancy and modularity in membrane-associated dissimilatory nitrate reduction in Bacillus.</title>
        <authorList>
            <person name="Heylen K."/>
            <person name="Keltjens J."/>
        </authorList>
    </citation>
    <scope>NUCLEOTIDE SEQUENCE [LARGE SCALE GENOMIC DNA]</scope>
    <source>
        <strain evidence="4">LMG 21833T</strain>
    </source>
</reference>
<keyword evidence="4" id="KW-1185">Reference proteome</keyword>
<feature type="compositionally biased region" description="Polar residues" evidence="1">
    <location>
        <begin position="54"/>
        <end position="72"/>
    </location>
</feature>
<keyword evidence="2" id="KW-1133">Transmembrane helix</keyword>
<evidence type="ECO:0000256" key="2">
    <source>
        <dbReference type="SAM" id="Phobius"/>
    </source>
</evidence>
<keyword evidence="2" id="KW-0472">Membrane</keyword>
<comment type="caution">
    <text evidence="3">The sequence shown here is derived from an EMBL/GenBank/DDBJ whole genome shotgun (WGS) entry which is preliminary data.</text>
</comment>
<protein>
    <submittedName>
        <fullName evidence="3">Uncharacterized protein</fullName>
    </submittedName>
</protein>
<name>K6DCK5_9BACI</name>
<dbReference type="Proteomes" id="UP000006316">
    <property type="component" value="Unassembled WGS sequence"/>
</dbReference>
<feature type="region of interest" description="Disordered" evidence="1">
    <location>
        <begin position="27"/>
        <end position="116"/>
    </location>
</feature>
<dbReference type="STRING" id="1117379.BABA_17687"/>
<dbReference type="EMBL" id="AJLS01000123">
    <property type="protein sequence ID" value="EKN65999.1"/>
    <property type="molecule type" value="Genomic_DNA"/>
</dbReference>
<feature type="compositionally biased region" description="Low complexity" evidence="1">
    <location>
        <begin position="41"/>
        <end position="53"/>
    </location>
</feature>
<evidence type="ECO:0000313" key="3">
    <source>
        <dbReference type="EMBL" id="EKN65999.1"/>
    </source>
</evidence>